<proteinExistence type="inferred from homology"/>
<dbReference type="PANTHER" id="PTHR21581">
    <property type="entry name" value="D-ALANYL-D-ALANINE CARBOXYPEPTIDASE"/>
    <property type="match status" value="1"/>
</dbReference>
<feature type="active site" description="Proton acceptor" evidence="13">
    <location>
        <position position="59"/>
    </location>
</feature>
<reference evidence="18 19" key="1">
    <citation type="submission" date="2018-08" db="EMBL/GenBank/DDBJ databases">
        <title>Henriciella mobilis sp. nov., isolated from seawater.</title>
        <authorList>
            <person name="Cheng H."/>
            <person name="Wu Y.-H."/>
            <person name="Xu X.-W."/>
            <person name="Guo L.-L."/>
        </authorList>
    </citation>
    <scope>NUCLEOTIDE SEQUENCE [LARGE SCALE GENOMIC DNA]</scope>
    <source>
        <strain evidence="18 19">CCUG66934</strain>
    </source>
</reference>
<keyword evidence="7 16" id="KW-0732">Signal</keyword>
<dbReference type="GO" id="GO:0071555">
    <property type="term" value="P:cell wall organization"/>
    <property type="evidence" value="ECO:0007669"/>
    <property type="project" value="UniProtKB-KW"/>
</dbReference>
<evidence type="ECO:0000256" key="9">
    <source>
        <dbReference type="ARBA" id="ARBA00022960"/>
    </source>
</evidence>
<evidence type="ECO:0000256" key="2">
    <source>
        <dbReference type="ARBA" id="ARBA00004752"/>
    </source>
</evidence>
<comment type="function">
    <text evidence="1">Removes C-terminal D-alanyl residues from sugar-peptide cell wall precursors.</text>
</comment>
<gene>
    <name evidence="18" type="ORF">D1224_16220</name>
</gene>
<dbReference type="SUPFAM" id="SSF56601">
    <property type="entry name" value="beta-lactamase/transpeptidase-like"/>
    <property type="match status" value="1"/>
</dbReference>
<dbReference type="InterPro" id="IPR037167">
    <property type="entry name" value="Peptidase_S11_C_sf"/>
</dbReference>
<evidence type="ECO:0000256" key="8">
    <source>
        <dbReference type="ARBA" id="ARBA00022801"/>
    </source>
</evidence>
<dbReference type="SUPFAM" id="SSF69189">
    <property type="entry name" value="Penicillin-binding protein associated domain"/>
    <property type="match status" value="1"/>
</dbReference>
<comment type="similarity">
    <text evidence="3 15">Belongs to the peptidase S11 family.</text>
</comment>
<comment type="caution">
    <text evidence="18">The sequence shown here is derived from an EMBL/GenBank/DDBJ whole genome shotgun (WGS) entry which is preliminary data.</text>
</comment>
<feature type="active site" description="Acyl-ester intermediate" evidence="13">
    <location>
        <position position="56"/>
    </location>
</feature>
<evidence type="ECO:0000256" key="1">
    <source>
        <dbReference type="ARBA" id="ARBA00003217"/>
    </source>
</evidence>
<dbReference type="Proteomes" id="UP000265431">
    <property type="component" value="Unassembled WGS sequence"/>
</dbReference>
<keyword evidence="19" id="KW-1185">Reference proteome</keyword>
<name>A0A399QP30_9PROT</name>
<dbReference type="GO" id="GO:0008360">
    <property type="term" value="P:regulation of cell shape"/>
    <property type="evidence" value="ECO:0007669"/>
    <property type="project" value="UniProtKB-KW"/>
</dbReference>
<evidence type="ECO:0000259" key="17">
    <source>
        <dbReference type="SMART" id="SM00936"/>
    </source>
</evidence>
<organism evidence="18 19">
    <name type="scientific">Henriciella barbarensis</name>
    <dbReference type="NCBI Taxonomy" id="86342"/>
    <lineage>
        <taxon>Bacteria</taxon>
        <taxon>Pseudomonadati</taxon>
        <taxon>Pseudomonadota</taxon>
        <taxon>Alphaproteobacteria</taxon>
        <taxon>Hyphomonadales</taxon>
        <taxon>Hyphomonadaceae</taxon>
        <taxon>Henriciella</taxon>
    </lineage>
</organism>
<dbReference type="InterPro" id="IPR015956">
    <property type="entry name" value="Peniciliin-bd_prot_C_sf"/>
</dbReference>
<evidence type="ECO:0000313" key="19">
    <source>
        <dbReference type="Proteomes" id="UP000265431"/>
    </source>
</evidence>
<keyword evidence="9" id="KW-0133">Cell shape</keyword>
<feature type="domain" description="Peptidase S11 D-Ala-D-Ala carboxypeptidase A C-terminal" evidence="17">
    <location>
        <begin position="273"/>
        <end position="364"/>
    </location>
</feature>
<keyword evidence="6" id="KW-0645">Protease</keyword>
<comment type="catalytic activity">
    <reaction evidence="12">
        <text>Preferential cleavage: (Ac)2-L-Lys-D-Ala-|-D-Ala. Also transpeptidation of peptidyl-alanyl moieties that are N-acyl substituents of D-alanine.</text>
        <dbReference type="EC" id="3.4.16.4"/>
    </reaction>
</comment>
<feature type="chain" id="PRO_5017270368" description="serine-type D-Ala-D-Ala carboxypeptidase" evidence="16">
    <location>
        <begin position="23"/>
        <end position="385"/>
    </location>
</feature>
<dbReference type="UniPathway" id="UPA00219"/>
<dbReference type="InterPro" id="IPR001967">
    <property type="entry name" value="Peptidase_S11_N"/>
</dbReference>
<protein>
    <recommendedName>
        <fullName evidence="4">serine-type D-Ala-D-Ala carboxypeptidase</fullName>
        <ecNumber evidence="4">3.4.16.4</ecNumber>
    </recommendedName>
</protein>
<dbReference type="PRINTS" id="PR00725">
    <property type="entry name" value="DADACBPTASE1"/>
</dbReference>
<evidence type="ECO:0000256" key="16">
    <source>
        <dbReference type="SAM" id="SignalP"/>
    </source>
</evidence>
<dbReference type="SMART" id="SM00936">
    <property type="entry name" value="PBP5_C"/>
    <property type="match status" value="1"/>
</dbReference>
<dbReference type="AlphaFoldDB" id="A0A399QP30"/>
<keyword evidence="8" id="KW-0378">Hydrolase</keyword>
<dbReference type="GO" id="GO:0009252">
    <property type="term" value="P:peptidoglycan biosynthetic process"/>
    <property type="evidence" value="ECO:0007669"/>
    <property type="project" value="UniProtKB-UniPathway"/>
</dbReference>
<feature type="signal peptide" evidence="16">
    <location>
        <begin position="1"/>
        <end position="22"/>
    </location>
</feature>
<dbReference type="Gene3D" id="3.40.710.10">
    <property type="entry name" value="DD-peptidase/beta-lactamase superfamily"/>
    <property type="match status" value="1"/>
</dbReference>
<evidence type="ECO:0000256" key="14">
    <source>
        <dbReference type="PIRSR" id="PIRSR618044-2"/>
    </source>
</evidence>
<sequence>MLRQNLLATLSVLAAAVLPASAQYIDTEAEYAVIMDYETGDILFSKRGSEAMIPASMTKIMTAHVVYDAIERGEISLDDELVVSERAWREGGWATGGSTMGLKIGETPTVEQLLRGVIVLSGNDACIVLAEGLAGSEEAFADRMTDLAHELGLTSANFENASGLPADGHVISAADLAKLAALEIRKYPQYYKYYSELEMTWNGITQGNRNPLLYSMDGADGLKTGHLEVSGYGLTASAERDGQRMVMVLNGLPSSQARAEESERLMRLAFTAFDTRTVEPTEEAFAELPVWNGEASTVGVRLEEPLRVAGHKRAFDQSSTEIVYDGPISAPIEEGQQLATLVITMEGRDEPITAPLIATSSVEKLGFMGKAVAGLSLKMGAGGDQ</sequence>
<evidence type="ECO:0000313" key="18">
    <source>
        <dbReference type="EMBL" id="RIJ20646.1"/>
    </source>
</evidence>
<evidence type="ECO:0000256" key="7">
    <source>
        <dbReference type="ARBA" id="ARBA00022729"/>
    </source>
</evidence>
<evidence type="ECO:0000256" key="4">
    <source>
        <dbReference type="ARBA" id="ARBA00012448"/>
    </source>
</evidence>
<evidence type="ECO:0000256" key="15">
    <source>
        <dbReference type="RuleBase" id="RU004016"/>
    </source>
</evidence>
<dbReference type="InterPro" id="IPR012338">
    <property type="entry name" value="Beta-lactam/transpept-like"/>
</dbReference>
<dbReference type="Gene3D" id="2.60.410.10">
    <property type="entry name" value="D-Ala-D-Ala carboxypeptidase, C-terminal domain"/>
    <property type="match status" value="1"/>
</dbReference>
<comment type="pathway">
    <text evidence="2">Cell wall biogenesis; peptidoglycan biosynthesis.</text>
</comment>
<dbReference type="Pfam" id="PF07943">
    <property type="entry name" value="PBP5_C"/>
    <property type="match status" value="1"/>
</dbReference>
<dbReference type="GO" id="GO:0006508">
    <property type="term" value="P:proteolysis"/>
    <property type="evidence" value="ECO:0007669"/>
    <property type="project" value="UniProtKB-KW"/>
</dbReference>
<keyword evidence="10" id="KW-0573">Peptidoglycan synthesis</keyword>
<dbReference type="InterPro" id="IPR018044">
    <property type="entry name" value="Peptidase_S11"/>
</dbReference>
<evidence type="ECO:0000256" key="12">
    <source>
        <dbReference type="ARBA" id="ARBA00034000"/>
    </source>
</evidence>
<evidence type="ECO:0000256" key="11">
    <source>
        <dbReference type="ARBA" id="ARBA00023316"/>
    </source>
</evidence>
<dbReference type="EMBL" id="QWGB01000014">
    <property type="protein sequence ID" value="RIJ20646.1"/>
    <property type="molecule type" value="Genomic_DNA"/>
</dbReference>
<dbReference type="EC" id="3.4.16.4" evidence="4"/>
<evidence type="ECO:0000256" key="6">
    <source>
        <dbReference type="ARBA" id="ARBA00022670"/>
    </source>
</evidence>
<keyword evidence="5 18" id="KW-0121">Carboxypeptidase</keyword>
<dbReference type="OrthoDB" id="9795979at2"/>
<dbReference type="RefSeq" id="WP_119380963.1">
    <property type="nucleotide sequence ID" value="NZ_QWGB01000014.1"/>
</dbReference>
<keyword evidence="11" id="KW-0961">Cell wall biogenesis/degradation</keyword>
<dbReference type="GO" id="GO:0009002">
    <property type="term" value="F:serine-type D-Ala-D-Ala carboxypeptidase activity"/>
    <property type="evidence" value="ECO:0007669"/>
    <property type="project" value="UniProtKB-EC"/>
</dbReference>
<accession>A0A399QP30</accession>
<dbReference type="Pfam" id="PF00768">
    <property type="entry name" value="Peptidase_S11"/>
    <property type="match status" value="1"/>
</dbReference>
<evidence type="ECO:0000256" key="10">
    <source>
        <dbReference type="ARBA" id="ARBA00022984"/>
    </source>
</evidence>
<dbReference type="InterPro" id="IPR012907">
    <property type="entry name" value="Peptidase_S11_C"/>
</dbReference>
<evidence type="ECO:0000256" key="13">
    <source>
        <dbReference type="PIRSR" id="PIRSR618044-1"/>
    </source>
</evidence>
<dbReference type="PANTHER" id="PTHR21581:SF6">
    <property type="entry name" value="TRAFFICKING PROTEIN PARTICLE COMPLEX SUBUNIT 12"/>
    <property type="match status" value="1"/>
</dbReference>
<evidence type="ECO:0000256" key="3">
    <source>
        <dbReference type="ARBA" id="ARBA00007164"/>
    </source>
</evidence>
<feature type="active site" evidence="13">
    <location>
        <position position="121"/>
    </location>
</feature>
<evidence type="ECO:0000256" key="5">
    <source>
        <dbReference type="ARBA" id="ARBA00022645"/>
    </source>
</evidence>
<feature type="binding site" evidence="14">
    <location>
        <position position="223"/>
    </location>
    <ligand>
        <name>substrate</name>
    </ligand>
</feature>